<evidence type="ECO:0000256" key="1">
    <source>
        <dbReference type="SAM" id="MobiDB-lite"/>
    </source>
</evidence>
<reference evidence="2 3" key="1">
    <citation type="journal article" date="2019" name="Commun. Biol.">
        <title>The bagworm genome reveals a unique fibroin gene that provides high tensile strength.</title>
        <authorList>
            <person name="Kono N."/>
            <person name="Nakamura H."/>
            <person name="Ohtoshi R."/>
            <person name="Tomita M."/>
            <person name="Numata K."/>
            <person name="Arakawa K."/>
        </authorList>
    </citation>
    <scope>NUCLEOTIDE SEQUENCE [LARGE SCALE GENOMIC DNA]</scope>
</reference>
<dbReference type="EMBL" id="BGZK01000378">
    <property type="protein sequence ID" value="GBP40246.1"/>
    <property type="molecule type" value="Genomic_DNA"/>
</dbReference>
<dbReference type="AlphaFoldDB" id="A0A4C1VMC5"/>
<sequence>MRDFGFAYLPLEGQVLHRMRRLHSERRLGRISYPHASHKLPRRSSPAQANLRSSFHSYRGPTCASTMPVSDDRLVGALIDLVRGPLDEDMLSTRRETGRVGVAHSTVGMHRVSAIELRWERPSPGVPTVRLPIFACVSTRQGYSVPRSYSTTGDHTSTSHTARKC</sequence>
<name>A0A4C1VMC5_EUMVA</name>
<gene>
    <name evidence="2" type="ORF">EVAR_37647_1</name>
</gene>
<evidence type="ECO:0000313" key="3">
    <source>
        <dbReference type="Proteomes" id="UP000299102"/>
    </source>
</evidence>
<feature type="compositionally biased region" description="Low complexity" evidence="1">
    <location>
        <begin position="148"/>
        <end position="165"/>
    </location>
</feature>
<evidence type="ECO:0000313" key="2">
    <source>
        <dbReference type="EMBL" id="GBP40246.1"/>
    </source>
</evidence>
<protein>
    <submittedName>
        <fullName evidence="2">Uncharacterized protein</fullName>
    </submittedName>
</protein>
<comment type="caution">
    <text evidence="2">The sequence shown here is derived from an EMBL/GenBank/DDBJ whole genome shotgun (WGS) entry which is preliminary data.</text>
</comment>
<organism evidence="2 3">
    <name type="scientific">Eumeta variegata</name>
    <name type="common">Bagworm moth</name>
    <name type="synonym">Eumeta japonica</name>
    <dbReference type="NCBI Taxonomy" id="151549"/>
    <lineage>
        <taxon>Eukaryota</taxon>
        <taxon>Metazoa</taxon>
        <taxon>Ecdysozoa</taxon>
        <taxon>Arthropoda</taxon>
        <taxon>Hexapoda</taxon>
        <taxon>Insecta</taxon>
        <taxon>Pterygota</taxon>
        <taxon>Neoptera</taxon>
        <taxon>Endopterygota</taxon>
        <taxon>Lepidoptera</taxon>
        <taxon>Glossata</taxon>
        <taxon>Ditrysia</taxon>
        <taxon>Tineoidea</taxon>
        <taxon>Psychidae</taxon>
        <taxon>Oiketicinae</taxon>
        <taxon>Eumeta</taxon>
    </lineage>
</organism>
<dbReference type="Proteomes" id="UP000299102">
    <property type="component" value="Unassembled WGS sequence"/>
</dbReference>
<feature type="region of interest" description="Disordered" evidence="1">
    <location>
        <begin position="145"/>
        <end position="165"/>
    </location>
</feature>
<accession>A0A4C1VMC5</accession>
<keyword evidence="3" id="KW-1185">Reference proteome</keyword>
<proteinExistence type="predicted"/>